<name>A0A9Q2ZQ44_9MICO</name>
<dbReference type="AlphaFoldDB" id="A0A9Q2ZQ44"/>
<dbReference type="EMBL" id="JAHEWX010000010">
    <property type="protein sequence ID" value="MBT1542017.1"/>
    <property type="molecule type" value="Genomic_DNA"/>
</dbReference>
<evidence type="ECO:0008006" key="3">
    <source>
        <dbReference type="Google" id="ProtNLM"/>
    </source>
</evidence>
<comment type="caution">
    <text evidence="1">The sequence shown here is derived from an EMBL/GenBank/DDBJ whole genome shotgun (WGS) entry which is preliminary data.</text>
</comment>
<dbReference type="RefSeq" id="WP_214563098.1">
    <property type="nucleotide sequence ID" value="NZ_JAHEWX010000010.1"/>
</dbReference>
<evidence type="ECO:0000313" key="1">
    <source>
        <dbReference type="EMBL" id="MBT1542017.1"/>
    </source>
</evidence>
<organism evidence="1 2">
    <name type="scientific">Curtobacterium flaccumfaciens pv. flaccumfaciens</name>
    <dbReference type="NCBI Taxonomy" id="138532"/>
    <lineage>
        <taxon>Bacteria</taxon>
        <taxon>Bacillati</taxon>
        <taxon>Actinomycetota</taxon>
        <taxon>Actinomycetes</taxon>
        <taxon>Micrococcales</taxon>
        <taxon>Microbacteriaceae</taxon>
        <taxon>Curtobacterium</taxon>
    </lineage>
</organism>
<dbReference type="Proteomes" id="UP000709437">
    <property type="component" value="Unassembled WGS sequence"/>
</dbReference>
<gene>
    <name evidence="1" type="ORF">KK103_09605</name>
</gene>
<sequence>MAVTAADLLAYVNPDQYAGGSGDPTDKFVESCVARATALVAKYIGTHEVPAPIVDGAVLEVGSELYNRRKAPNGVAQFGSGDGAPTVFTARDPLIRAYPILDQFVPTGVA</sequence>
<evidence type="ECO:0000313" key="2">
    <source>
        <dbReference type="Proteomes" id="UP000709437"/>
    </source>
</evidence>
<proteinExistence type="predicted"/>
<protein>
    <recommendedName>
        <fullName evidence="3">Head-to-tail adaptor</fullName>
    </recommendedName>
</protein>
<accession>A0A9Q2ZQ44</accession>
<reference evidence="1" key="1">
    <citation type="submission" date="2021-05" db="EMBL/GenBank/DDBJ databases">
        <title>Whole genome sequence of Curtobacterium flaccumfaciens pv. flaccumfaciens strain CFBP 3417.</title>
        <authorList>
            <person name="Osdaghi E."/>
            <person name="Taghouti G."/>
            <person name="Portier P."/>
            <person name="Fazliarab A."/>
            <person name="Taghavi S.M."/>
            <person name="Briand M."/>
            <person name="Le-Saux M."/>
            <person name="Jacques M.-A."/>
        </authorList>
    </citation>
    <scope>NUCLEOTIDE SEQUENCE</scope>
    <source>
        <strain evidence="1">CFBP 3417</strain>
    </source>
</reference>